<keyword evidence="5 9" id="KW-0378">Hydrolase</keyword>
<dbReference type="GO" id="GO:0047753">
    <property type="term" value="F:choline-sulfatase activity"/>
    <property type="evidence" value="ECO:0007669"/>
    <property type="project" value="UniProtKB-EC"/>
</dbReference>
<evidence type="ECO:0000256" key="6">
    <source>
        <dbReference type="ARBA" id="ARBA00022837"/>
    </source>
</evidence>
<dbReference type="CDD" id="cd16030">
    <property type="entry name" value="iduronate-2-sulfatase"/>
    <property type="match status" value="1"/>
</dbReference>
<comment type="cofactor">
    <cofactor evidence="1">
        <name>Ca(2+)</name>
        <dbReference type="ChEBI" id="CHEBI:29108"/>
    </cofactor>
</comment>
<dbReference type="PANTHER" id="PTHR45953:SF1">
    <property type="entry name" value="IDURONATE 2-SULFATASE"/>
    <property type="match status" value="1"/>
</dbReference>
<protein>
    <submittedName>
        <fullName evidence="9">Choline-sulfatase</fullName>
        <ecNumber evidence="9">3.1.6.6</ecNumber>
    </submittedName>
</protein>
<evidence type="ECO:0000256" key="1">
    <source>
        <dbReference type="ARBA" id="ARBA00001913"/>
    </source>
</evidence>
<keyword evidence="6" id="KW-0106">Calcium</keyword>
<dbReference type="EMBL" id="CP036266">
    <property type="protein sequence ID" value="QDT18276.1"/>
    <property type="molecule type" value="Genomic_DNA"/>
</dbReference>
<dbReference type="RefSeq" id="WP_145179656.1">
    <property type="nucleotide sequence ID" value="NZ_CP036266.1"/>
</dbReference>
<evidence type="ECO:0000256" key="3">
    <source>
        <dbReference type="ARBA" id="ARBA00022723"/>
    </source>
</evidence>
<organism evidence="9 10">
    <name type="scientific">Gimesia chilikensis</name>
    <dbReference type="NCBI Taxonomy" id="2605989"/>
    <lineage>
        <taxon>Bacteria</taxon>
        <taxon>Pseudomonadati</taxon>
        <taxon>Planctomycetota</taxon>
        <taxon>Planctomycetia</taxon>
        <taxon>Planctomycetales</taxon>
        <taxon>Planctomycetaceae</taxon>
        <taxon>Gimesia</taxon>
    </lineage>
</organism>
<evidence type="ECO:0000313" key="10">
    <source>
        <dbReference type="Proteomes" id="UP000320421"/>
    </source>
</evidence>
<dbReference type="InterPro" id="IPR017850">
    <property type="entry name" value="Alkaline_phosphatase_core_sf"/>
</dbReference>
<evidence type="ECO:0000256" key="7">
    <source>
        <dbReference type="SAM" id="SignalP"/>
    </source>
</evidence>
<reference evidence="9 10" key="1">
    <citation type="submission" date="2019-02" db="EMBL/GenBank/DDBJ databases">
        <title>Deep-cultivation of Planctomycetes and their phenomic and genomic characterization uncovers novel biology.</title>
        <authorList>
            <person name="Wiegand S."/>
            <person name="Jogler M."/>
            <person name="Boedeker C."/>
            <person name="Pinto D."/>
            <person name="Vollmers J."/>
            <person name="Rivas-Marin E."/>
            <person name="Kohn T."/>
            <person name="Peeters S.H."/>
            <person name="Heuer A."/>
            <person name="Rast P."/>
            <person name="Oberbeckmann S."/>
            <person name="Bunk B."/>
            <person name="Jeske O."/>
            <person name="Meyerdierks A."/>
            <person name="Storesund J.E."/>
            <person name="Kallscheuer N."/>
            <person name="Luecker S."/>
            <person name="Lage O.M."/>
            <person name="Pohl T."/>
            <person name="Merkel B.J."/>
            <person name="Hornburger P."/>
            <person name="Mueller R.-W."/>
            <person name="Bruemmer F."/>
            <person name="Labrenz M."/>
            <person name="Spormann A.M."/>
            <person name="Op den Camp H."/>
            <person name="Overmann J."/>
            <person name="Amann R."/>
            <person name="Jetten M.S.M."/>
            <person name="Mascher T."/>
            <person name="Medema M.H."/>
            <person name="Devos D.P."/>
            <person name="Kaster A.-K."/>
            <person name="Ovreas L."/>
            <person name="Rohde M."/>
            <person name="Galperin M.Y."/>
            <person name="Jogler C."/>
        </authorList>
    </citation>
    <scope>NUCLEOTIDE SEQUENCE [LARGE SCALE GENOMIC DNA]</scope>
    <source>
        <strain evidence="9 10">HG66A1</strain>
    </source>
</reference>
<feature type="signal peptide" evidence="7">
    <location>
        <begin position="1"/>
        <end position="19"/>
    </location>
</feature>
<dbReference type="SUPFAM" id="SSF53649">
    <property type="entry name" value="Alkaline phosphatase-like"/>
    <property type="match status" value="1"/>
</dbReference>
<keyword evidence="4 7" id="KW-0732">Signal</keyword>
<proteinExistence type="inferred from homology"/>
<dbReference type="GO" id="GO:0004423">
    <property type="term" value="F:iduronate-2-sulfatase activity"/>
    <property type="evidence" value="ECO:0007669"/>
    <property type="project" value="InterPro"/>
</dbReference>
<keyword evidence="10" id="KW-1185">Reference proteome</keyword>
<name>A0A517PFW2_9PLAN</name>
<gene>
    <name evidence="9" type="primary">betC_1</name>
    <name evidence="9" type="ORF">HG66A1_00350</name>
</gene>
<feature type="domain" description="Sulfatase N-terminal" evidence="8">
    <location>
        <begin position="23"/>
        <end position="362"/>
    </location>
</feature>
<dbReference type="Proteomes" id="UP000320421">
    <property type="component" value="Chromosome"/>
</dbReference>
<evidence type="ECO:0000256" key="5">
    <source>
        <dbReference type="ARBA" id="ARBA00022801"/>
    </source>
</evidence>
<evidence type="ECO:0000256" key="2">
    <source>
        <dbReference type="ARBA" id="ARBA00008779"/>
    </source>
</evidence>
<feature type="chain" id="PRO_5021949369" evidence="7">
    <location>
        <begin position="20"/>
        <end position="486"/>
    </location>
</feature>
<evidence type="ECO:0000256" key="4">
    <source>
        <dbReference type="ARBA" id="ARBA00022729"/>
    </source>
</evidence>
<evidence type="ECO:0000259" key="8">
    <source>
        <dbReference type="Pfam" id="PF00884"/>
    </source>
</evidence>
<keyword evidence="3" id="KW-0479">Metal-binding</keyword>
<accession>A0A517PFW2</accession>
<dbReference type="GO" id="GO:0046872">
    <property type="term" value="F:metal ion binding"/>
    <property type="evidence" value="ECO:0007669"/>
    <property type="project" value="UniProtKB-KW"/>
</dbReference>
<dbReference type="InterPro" id="IPR000917">
    <property type="entry name" value="Sulfatase_N"/>
</dbReference>
<evidence type="ECO:0000313" key="9">
    <source>
        <dbReference type="EMBL" id="QDT18276.1"/>
    </source>
</evidence>
<dbReference type="GO" id="GO:0005737">
    <property type="term" value="C:cytoplasm"/>
    <property type="evidence" value="ECO:0007669"/>
    <property type="project" value="TreeGrafter"/>
</dbReference>
<dbReference type="InterPro" id="IPR035874">
    <property type="entry name" value="IDS"/>
</dbReference>
<dbReference type="EC" id="3.1.6.6" evidence="9"/>
<dbReference type="PANTHER" id="PTHR45953">
    <property type="entry name" value="IDURONATE 2-SULFATASE"/>
    <property type="match status" value="1"/>
</dbReference>
<dbReference type="Gene3D" id="3.40.720.10">
    <property type="entry name" value="Alkaline Phosphatase, subunit A"/>
    <property type="match status" value="1"/>
</dbReference>
<dbReference type="AlphaFoldDB" id="A0A517PFW2"/>
<sequence length="486" mass="55346" precursor="true">MRLLLMIALLCLVSTPLQAAQKPNILFIAIDDQNDWIGCLKGHPQIKTPNIDKVASRGTLFTNAHCQSPLCNPSRTSLMTGLRPTTTGIYGLAPWFRTVDRFKDRVSLPQYLEQNGYKTYSTGKIYHGGYGRKKNDKEFNVIGPPAGVGVKPPKKLVNTPNPHPLVDWGTFPHKDEDKGDWKVASWAVDQLNKKPTEPFFLSVGFFLPHVPCYATQKWFDLYPADTVQLPPVLDVDRDDTPRFSWYLHWKLPEPRLKFLKEANEWHNLVRSYLACTSFVDSQVGRVVDALEKNNLAENTIVVIWSDHGWHLGEKLITGKNTLWERSTRVPLIFAGPGITEGAVCSKPAELLDIYPTLVELSGLPPRTDLEGHSLVPQLKDANTPRKWPAITSHNRNNTTVRTENYRYIHYADGSEEFYDMQQDPAEWKNLIGDPNYAKLIEEHRTWLPTVNEKPAPGSKHRILRYENGQANWEEEDIKNDDPIPEL</sequence>
<dbReference type="OrthoDB" id="236884at2"/>
<comment type="similarity">
    <text evidence="2">Belongs to the sulfatase family.</text>
</comment>
<dbReference type="Pfam" id="PF00884">
    <property type="entry name" value="Sulfatase"/>
    <property type="match status" value="1"/>
</dbReference>